<evidence type="ECO:0000313" key="2">
    <source>
        <dbReference type="EMBL" id="GLW52124.1"/>
    </source>
</evidence>
<protein>
    <submittedName>
        <fullName evidence="2">Uncharacterized protein</fullName>
    </submittedName>
</protein>
<dbReference type="Proteomes" id="UP001165143">
    <property type="component" value="Unassembled WGS sequence"/>
</dbReference>
<evidence type="ECO:0000313" key="3">
    <source>
        <dbReference type="Proteomes" id="UP001165143"/>
    </source>
</evidence>
<feature type="compositionally biased region" description="Pro residues" evidence="1">
    <location>
        <begin position="243"/>
        <end position="260"/>
    </location>
</feature>
<feature type="region of interest" description="Disordered" evidence="1">
    <location>
        <begin position="1"/>
        <end position="20"/>
    </location>
</feature>
<name>A0A9W6UL44_9ACTN</name>
<accession>A0A9W6UL44</accession>
<gene>
    <name evidence="2" type="ORF">Kpho01_01350</name>
</gene>
<proteinExistence type="predicted"/>
<reference evidence="2" key="1">
    <citation type="submission" date="2023-02" db="EMBL/GenBank/DDBJ databases">
        <title>Kitasatospora phosalacinea NBRC 14362.</title>
        <authorList>
            <person name="Ichikawa N."/>
            <person name="Sato H."/>
            <person name="Tonouchi N."/>
        </authorList>
    </citation>
    <scope>NUCLEOTIDE SEQUENCE</scope>
    <source>
        <strain evidence="2">NBRC 14362</strain>
    </source>
</reference>
<feature type="region of interest" description="Disordered" evidence="1">
    <location>
        <begin position="185"/>
        <end position="260"/>
    </location>
</feature>
<dbReference type="RefSeq" id="WP_051777483.1">
    <property type="nucleotide sequence ID" value="NZ_BSRX01000001.1"/>
</dbReference>
<feature type="compositionally biased region" description="Polar residues" evidence="1">
    <location>
        <begin position="226"/>
        <end position="241"/>
    </location>
</feature>
<feature type="compositionally biased region" description="Low complexity" evidence="1">
    <location>
        <begin position="195"/>
        <end position="215"/>
    </location>
</feature>
<organism evidence="2 3">
    <name type="scientific">Kitasatospora phosalacinea</name>
    <dbReference type="NCBI Taxonomy" id="2065"/>
    <lineage>
        <taxon>Bacteria</taxon>
        <taxon>Bacillati</taxon>
        <taxon>Actinomycetota</taxon>
        <taxon>Actinomycetes</taxon>
        <taxon>Kitasatosporales</taxon>
        <taxon>Streptomycetaceae</taxon>
        <taxon>Kitasatospora</taxon>
    </lineage>
</organism>
<dbReference type="EMBL" id="BSRX01000001">
    <property type="protein sequence ID" value="GLW52124.1"/>
    <property type="molecule type" value="Genomic_DNA"/>
</dbReference>
<sequence length="260" mass="27087">MRAPLSRHPGRPGHRHAPDGRPPWAAFGSFVLAAAATLGLGGPAAAELPTTGLPTVDVVPDSRFAAFPPVWNCSSHSGFVSWQDQHWVDGRPTADDFAECTVQVAVQPNSTYALSASVRGPYVFVGTRGTDTGGETVMAWSNDPEWNGLTAEVSTGPHTTSLTVYFHGWYGQEWYEVRQVSLVGPGHPRSSPATPCASQSSAGPSSAAPASTPGTARPPQPAATPSPGSTENDTWPPNTAWPSPDPSPDTSPPRSCPAGS</sequence>
<evidence type="ECO:0000256" key="1">
    <source>
        <dbReference type="SAM" id="MobiDB-lite"/>
    </source>
</evidence>
<comment type="caution">
    <text evidence="2">The sequence shown here is derived from an EMBL/GenBank/DDBJ whole genome shotgun (WGS) entry which is preliminary data.</text>
</comment>
<dbReference type="AlphaFoldDB" id="A0A9W6UL44"/>
<dbReference type="OrthoDB" id="4319971at2"/>